<evidence type="ECO:0000313" key="17">
    <source>
        <dbReference type="EMBL" id="KAF7994700.1"/>
    </source>
</evidence>
<feature type="compositionally biased region" description="Acidic residues" evidence="15">
    <location>
        <begin position="760"/>
        <end position="771"/>
    </location>
</feature>
<evidence type="ECO:0000256" key="2">
    <source>
        <dbReference type="ARBA" id="ARBA00004496"/>
    </source>
</evidence>
<feature type="region of interest" description="Disordered" evidence="15">
    <location>
        <begin position="1"/>
        <end position="112"/>
    </location>
</feature>
<feature type="region of interest" description="Disordered" evidence="15">
    <location>
        <begin position="691"/>
        <end position="715"/>
    </location>
</feature>
<keyword evidence="8 13" id="KW-0547">Nucleotide-binding</keyword>
<feature type="compositionally biased region" description="Low complexity" evidence="15">
    <location>
        <begin position="873"/>
        <end position="884"/>
    </location>
</feature>
<evidence type="ECO:0000256" key="5">
    <source>
        <dbReference type="ARBA" id="ARBA00022490"/>
    </source>
</evidence>
<name>A0A835CVS7_APHGI</name>
<feature type="compositionally biased region" description="Low complexity" evidence="15">
    <location>
        <begin position="411"/>
        <end position="420"/>
    </location>
</feature>
<evidence type="ECO:0000256" key="1">
    <source>
        <dbReference type="ARBA" id="ARBA00004286"/>
    </source>
</evidence>
<feature type="region of interest" description="Disordered" evidence="15">
    <location>
        <begin position="1014"/>
        <end position="1040"/>
    </location>
</feature>
<dbReference type="OrthoDB" id="21018at2759"/>
<feature type="coiled-coil region" evidence="14">
    <location>
        <begin position="1665"/>
        <end position="1692"/>
    </location>
</feature>
<keyword evidence="4" id="KW-0158">Chromosome</keyword>
<evidence type="ECO:0000256" key="15">
    <source>
        <dbReference type="SAM" id="MobiDB-lite"/>
    </source>
</evidence>
<feature type="region of interest" description="Disordered" evidence="15">
    <location>
        <begin position="863"/>
        <end position="895"/>
    </location>
</feature>
<feature type="binding site" evidence="13">
    <location>
        <position position="1419"/>
    </location>
    <ligand>
        <name>ATP</name>
        <dbReference type="ChEBI" id="CHEBI:30616"/>
    </ligand>
</feature>
<dbReference type="SMART" id="SM01331">
    <property type="entry name" value="DUF3635"/>
    <property type="match status" value="1"/>
</dbReference>
<comment type="caution">
    <text evidence="17">The sequence shown here is derived from an EMBL/GenBank/DDBJ whole genome shotgun (WGS) entry which is preliminary data.</text>
</comment>
<dbReference type="FunFam" id="1.10.510.10:FF:000401">
    <property type="entry name" value="serine/threonine-protein kinase haspin"/>
    <property type="match status" value="1"/>
</dbReference>
<comment type="catalytic activity">
    <reaction evidence="11">
        <text>L-threonyl-[protein] + ATP = O-phospho-L-threonyl-[protein] + ADP + H(+)</text>
        <dbReference type="Rhea" id="RHEA:46608"/>
        <dbReference type="Rhea" id="RHEA-COMP:11060"/>
        <dbReference type="Rhea" id="RHEA-COMP:11605"/>
        <dbReference type="ChEBI" id="CHEBI:15378"/>
        <dbReference type="ChEBI" id="CHEBI:30013"/>
        <dbReference type="ChEBI" id="CHEBI:30616"/>
        <dbReference type="ChEBI" id="CHEBI:61977"/>
        <dbReference type="ChEBI" id="CHEBI:456216"/>
        <dbReference type="EC" id="2.7.11.1"/>
    </reaction>
</comment>
<dbReference type="Pfam" id="PF12330">
    <property type="entry name" value="Haspin_kinase"/>
    <property type="match status" value="1"/>
</dbReference>
<feature type="compositionally biased region" description="Basic residues" evidence="15">
    <location>
        <begin position="142"/>
        <end position="152"/>
    </location>
</feature>
<feature type="region of interest" description="Disordered" evidence="15">
    <location>
        <begin position="1292"/>
        <end position="1320"/>
    </location>
</feature>
<feature type="compositionally biased region" description="Polar residues" evidence="15">
    <location>
        <begin position="15"/>
        <end position="24"/>
    </location>
</feature>
<dbReference type="InterPro" id="IPR000719">
    <property type="entry name" value="Prot_kinase_dom"/>
</dbReference>
<feature type="region of interest" description="Disordered" evidence="15">
    <location>
        <begin position="921"/>
        <end position="940"/>
    </location>
</feature>
<dbReference type="GO" id="GO:0005634">
    <property type="term" value="C:nucleus"/>
    <property type="evidence" value="ECO:0007669"/>
    <property type="project" value="TreeGrafter"/>
</dbReference>
<feature type="region of interest" description="Disordered" evidence="15">
    <location>
        <begin position="752"/>
        <end position="787"/>
    </location>
</feature>
<sequence>MPGRPLRTYQRKQKNSQPVITSTIVKAPIPIDPYTSSENDDDGNDDDDDDDLQNDIAKNTVNPFETTFDRIAKDVKLPPPPSLPGPDESFFNDTSSFVNTSDDDDNNSFGKIPWVNPVVKVTKKNVNKRKNNINNKDDVPRIKKPKINLKNKKNNDDVDDDVNDNKTKRTLRKKETKQTSKKNINKKIKKSTHEDKKIKKCNIELIRLENESSFISNKSIESSAAINSSTKNPSVKINSIKKKINSPQKRESNISKMSNKNKAVTLKEINKKNTNETSVLGDATNNVFPLLKNCFVNVVRLDTQKNLHDNSSLKNEENIDDSNKYLLPHDLTLSKVNTNSRIKLIKPKKCHVSLVRIDTTLKAVNKEIDIDDNHLNVDDNMTTNDQTFLSSTPLHNRMKKRQTRPKLSPINTNTNGNNKLDNLKNEKQAQSSFPLVIKERKKLKANKGKKTTLRDLISYDNNDVDEDVSTINLALKLARKSYDLSELKETSLYQKSPVKEIINRDNNINLAKRIITTPLSVSIDDARSPLLFDDSSYGDNNDQEPGSVLESSDSMESLRLPSSPDTKIISRNEQEIKDTSDVTKSQEIIQQDESKYEQNEDEEIENTTGTQNVDDDSEKEEQEKTESMHEIEDIETDMIEELEKGFDVTKKVAQSNETIDDKEYEESVTELIQSDVESDKERVTDVFINEEKNDEKQYQINEESNNDNDESLGLENTENLSYNNEITVDNTHDYSSEINNTDNLSAVPLESSQKQYQINEESDNDEDDESLGLENTENSSYNNENTVANTHDYSSEINNTDNLSAVPLESSQDYPNESDDVLSSMKNITNQSSALINSAGSLALNNTHPLSLTDHEYFSTTNNTQDLLSTNNSSDSIQSDSSQDLPIEYDETSSTSTVMNLRNSYSRMNDFDDLLKQSPVKTTDQSHDETFDKSFDENINDTTANESYNNIINLDNDEDDNNVSRLKKNTSKKLLIKKYNSFEEDDIIVSEVKNKKFIKIRNYSNEEIMELSKNKSKFNDESNHDNTMKDKTKKSPTKSPINSYAFDLGLNASNENIYDEVFEENNENTSELNKTKKSSIKINDKSAEKELKKNKKSIKFSVKINDTPNEEEINKNRNKSSIKLANVDVENNELNKSVDVKSLNKLNNTTSEKLPIVLLERLNDSVRISNRKRDNPRNKKSVYFKMPEEDEDKIDNVNDIVSIEEVQEIDQDNDDNDCKVLYLKPGKQWARSLSILNQINNKKQDINKMGFGKGKKWRQSVVDVYNMQNEHRMSTIKKSADDIFTSRKMIESLNEDDEDDEEDDVDDDDDDNNTKCLPDSSNKYKKLSTLNKRKTSVILQPRRTTIYNPRVTNIDTNTIIPNSPRKAREIVFKRCQQDDFIPISTCYTDNYIKNCRKIGEGVYGEVFIYNNKNDTSVIKIIPIEGNKLVNGEPQKKYNEILSEIIIAEELHKLRFNDNYKTSGFCEVKSIKCLIGKYPNKLIDLWNKYDEEKTSENDCPSMFTDEQLYISLELGNGGQDLEAFIFQNATEALSVFIQIALTLAVGEKSLNFEHRDMHWGNILISKTKETIMYYKFDDEEFQYSCQGIKVSIIDFTLSRITHKGCSMYNDLSLDPSLFTAVGEYQFDVYRLMKAKLENDWKRYEPSTNILWLHYTLDKMLTAVRYKKSTTKVHKKAIEKIQQLKDQILNYESSYHFITEYNLMGLKRFHV</sequence>
<keyword evidence="6" id="KW-0723">Serine/threonine-protein kinase</keyword>
<protein>
    <recommendedName>
        <fullName evidence="3">non-specific serine/threonine protein kinase</fullName>
        <ecNumber evidence="3">2.7.11.1</ecNumber>
    </recommendedName>
</protein>
<dbReference type="GO" id="GO:0005694">
    <property type="term" value="C:chromosome"/>
    <property type="evidence" value="ECO:0007669"/>
    <property type="project" value="UniProtKB-SubCell"/>
</dbReference>
<feature type="compositionally biased region" description="Polar residues" evidence="15">
    <location>
        <begin position="56"/>
        <end position="65"/>
    </location>
</feature>
<feature type="compositionally biased region" description="Acidic residues" evidence="15">
    <location>
        <begin position="1293"/>
        <end position="1311"/>
    </location>
</feature>
<keyword evidence="5" id="KW-0963">Cytoplasm</keyword>
<feature type="compositionally biased region" description="Basic and acidic residues" evidence="15">
    <location>
        <begin position="1014"/>
        <end position="1030"/>
    </location>
</feature>
<dbReference type="Proteomes" id="UP000639338">
    <property type="component" value="Unassembled WGS sequence"/>
</dbReference>
<dbReference type="GO" id="GO:0035556">
    <property type="term" value="P:intracellular signal transduction"/>
    <property type="evidence" value="ECO:0007669"/>
    <property type="project" value="TreeGrafter"/>
</dbReference>
<keyword evidence="9" id="KW-0418">Kinase</keyword>
<dbReference type="Gene3D" id="3.30.200.20">
    <property type="entry name" value="Phosphorylase Kinase, domain 1"/>
    <property type="match status" value="1"/>
</dbReference>
<keyword evidence="10 13" id="KW-0067">ATP-binding</keyword>
<keyword evidence="7" id="KW-0808">Transferase</keyword>
<dbReference type="EC" id="2.7.11.1" evidence="3"/>
<dbReference type="Gene3D" id="1.10.510.10">
    <property type="entry name" value="Transferase(Phosphotransferase) domain 1"/>
    <property type="match status" value="1"/>
</dbReference>
<evidence type="ECO:0000256" key="6">
    <source>
        <dbReference type="ARBA" id="ARBA00022527"/>
    </source>
</evidence>
<evidence type="ECO:0000256" key="3">
    <source>
        <dbReference type="ARBA" id="ARBA00012513"/>
    </source>
</evidence>
<dbReference type="InterPro" id="IPR017441">
    <property type="entry name" value="Protein_kinase_ATP_BS"/>
</dbReference>
<feature type="compositionally biased region" description="Basic residues" evidence="15">
    <location>
        <begin position="168"/>
        <end position="190"/>
    </location>
</feature>
<feature type="compositionally biased region" description="Polar residues" evidence="15">
    <location>
        <begin position="91"/>
        <end position="100"/>
    </location>
</feature>
<feature type="compositionally biased region" description="Basic and acidic residues" evidence="15">
    <location>
        <begin position="568"/>
        <end position="581"/>
    </location>
</feature>
<dbReference type="SUPFAM" id="SSF56112">
    <property type="entry name" value="Protein kinase-like (PK-like)"/>
    <property type="match status" value="1"/>
</dbReference>
<dbReference type="PANTHER" id="PTHR24419">
    <property type="entry name" value="INTERLEUKIN-1 RECEPTOR-ASSOCIATED KINASE"/>
    <property type="match status" value="1"/>
</dbReference>
<evidence type="ECO:0000313" key="18">
    <source>
        <dbReference type="Proteomes" id="UP000639338"/>
    </source>
</evidence>
<dbReference type="GO" id="GO:0005524">
    <property type="term" value="F:ATP binding"/>
    <property type="evidence" value="ECO:0007669"/>
    <property type="project" value="UniProtKB-UniRule"/>
</dbReference>
<proteinExistence type="predicted"/>
<dbReference type="GO" id="GO:0005737">
    <property type="term" value="C:cytoplasm"/>
    <property type="evidence" value="ECO:0007669"/>
    <property type="project" value="UniProtKB-SubCell"/>
</dbReference>
<feature type="compositionally biased region" description="Polar residues" evidence="15">
    <location>
        <begin position="537"/>
        <end position="555"/>
    </location>
</feature>
<comment type="catalytic activity">
    <reaction evidence="12">
        <text>L-seryl-[protein] + ATP = O-phospho-L-seryl-[protein] + ADP + H(+)</text>
        <dbReference type="Rhea" id="RHEA:17989"/>
        <dbReference type="Rhea" id="RHEA-COMP:9863"/>
        <dbReference type="Rhea" id="RHEA-COMP:11604"/>
        <dbReference type="ChEBI" id="CHEBI:15378"/>
        <dbReference type="ChEBI" id="CHEBI:29999"/>
        <dbReference type="ChEBI" id="CHEBI:30616"/>
        <dbReference type="ChEBI" id="CHEBI:83421"/>
        <dbReference type="ChEBI" id="CHEBI:456216"/>
        <dbReference type="EC" id="2.7.11.1"/>
    </reaction>
</comment>
<dbReference type="PANTHER" id="PTHR24419:SF18">
    <property type="entry name" value="SERINE_THREONINE-PROTEIN KINASE HASPIN"/>
    <property type="match status" value="1"/>
</dbReference>
<dbReference type="PROSITE" id="PS50011">
    <property type="entry name" value="PROTEIN_KINASE_DOM"/>
    <property type="match status" value="1"/>
</dbReference>
<evidence type="ECO:0000256" key="8">
    <source>
        <dbReference type="ARBA" id="ARBA00022741"/>
    </source>
</evidence>
<feature type="region of interest" description="Disordered" evidence="15">
    <location>
        <begin position="396"/>
        <end position="422"/>
    </location>
</feature>
<dbReference type="InterPro" id="IPR024604">
    <property type="entry name" value="GSG2_C"/>
</dbReference>
<feature type="compositionally biased region" description="Low complexity" evidence="15">
    <location>
        <begin position="774"/>
        <end position="786"/>
    </location>
</feature>
<feature type="compositionally biased region" description="Basic and acidic residues" evidence="15">
    <location>
        <begin position="67"/>
        <end position="76"/>
    </location>
</feature>
<feature type="compositionally biased region" description="Basic and acidic residues" evidence="15">
    <location>
        <begin position="924"/>
        <end position="936"/>
    </location>
</feature>
<evidence type="ECO:0000256" key="13">
    <source>
        <dbReference type="PROSITE-ProRule" id="PRU10141"/>
    </source>
</evidence>
<feature type="region of interest" description="Disordered" evidence="15">
    <location>
        <begin position="534"/>
        <end position="628"/>
    </location>
</feature>
<dbReference type="InterPro" id="IPR011009">
    <property type="entry name" value="Kinase-like_dom_sf"/>
</dbReference>
<accession>A0A835CVS7</accession>
<feature type="compositionally biased region" description="Polar residues" evidence="15">
    <location>
        <begin position="582"/>
        <end position="591"/>
    </location>
</feature>
<evidence type="ECO:0000256" key="10">
    <source>
        <dbReference type="ARBA" id="ARBA00022840"/>
    </source>
</evidence>
<feature type="compositionally biased region" description="Acidic residues" evidence="15">
    <location>
        <begin position="38"/>
        <end position="53"/>
    </location>
</feature>
<evidence type="ECO:0000256" key="14">
    <source>
        <dbReference type="SAM" id="Coils"/>
    </source>
</evidence>
<evidence type="ECO:0000256" key="9">
    <source>
        <dbReference type="ARBA" id="ARBA00022777"/>
    </source>
</evidence>
<dbReference type="GO" id="GO:0072354">
    <property type="term" value="F:histone H3T3 kinase activity"/>
    <property type="evidence" value="ECO:0007669"/>
    <property type="project" value="TreeGrafter"/>
</dbReference>
<comment type="subcellular location">
    <subcellularLocation>
        <location evidence="1">Chromosome</location>
    </subcellularLocation>
    <subcellularLocation>
        <location evidence="2">Cytoplasm</location>
    </subcellularLocation>
</comment>
<feature type="region of interest" description="Disordered" evidence="15">
    <location>
        <begin position="125"/>
        <end position="193"/>
    </location>
</feature>
<dbReference type="PROSITE" id="PS00107">
    <property type="entry name" value="PROTEIN_KINASE_ATP"/>
    <property type="match status" value="1"/>
</dbReference>
<reference evidence="17 18" key="1">
    <citation type="submission" date="2020-08" db="EMBL/GenBank/DDBJ databases">
        <title>Aphidius gifuensis genome sequencing and assembly.</title>
        <authorList>
            <person name="Du Z."/>
        </authorList>
    </citation>
    <scope>NUCLEOTIDE SEQUENCE [LARGE SCALE GENOMIC DNA]</scope>
    <source>
        <strain evidence="17">YNYX2018</strain>
        <tissue evidence="17">Adults</tissue>
    </source>
</reference>
<organism evidence="17 18">
    <name type="scientific">Aphidius gifuensis</name>
    <name type="common">Parasitoid wasp</name>
    <dbReference type="NCBI Taxonomy" id="684658"/>
    <lineage>
        <taxon>Eukaryota</taxon>
        <taxon>Metazoa</taxon>
        <taxon>Ecdysozoa</taxon>
        <taxon>Arthropoda</taxon>
        <taxon>Hexapoda</taxon>
        <taxon>Insecta</taxon>
        <taxon>Pterygota</taxon>
        <taxon>Neoptera</taxon>
        <taxon>Endopterygota</taxon>
        <taxon>Hymenoptera</taxon>
        <taxon>Apocrita</taxon>
        <taxon>Ichneumonoidea</taxon>
        <taxon>Braconidae</taxon>
        <taxon>Aphidiinae</taxon>
        <taxon>Aphidius</taxon>
    </lineage>
</organism>
<feature type="compositionally biased region" description="Polar residues" evidence="15">
    <location>
        <begin position="863"/>
        <end position="872"/>
    </location>
</feature>
<feature type="domain" description="Protein kinase" evidence="16">
    <location>
        <begin position="1392"/>
        <end position="1709"/>
    </location>
</feature>
<evidence type="ECO:0000259" key="16">
    <source>
        <dbReference type="PROSITE" id="PS50011"/>
    </source>
</evidence>
<evidence type="ECO:0000256" key="7">
    <source>
        <dbReference type="ARBA" id="ARBA00022679"/>
    </source>
</evidence>
<evidence type="ECO:0000256" key="4">
    <source>
        <dbReference type="ARBA" id="ARBA00022454"/>
    </source>
</evidence>
<dbReference type="EMBL" id="JACMRX010000002">
    <property type="protein sequence ID" value="KAF7994700.1"/>
    <property type="molecule type" value="Genomic_DNA"/>
</dbReference>
<evidence type="ECO:0000256" key="11">
    <source>
        <dbReference type="ARBA" id="ARBA00047899"/>
    </source>
</evidence>
<dbReference type="GO" id="GO:0000278">
    <property type="term" value="P:mitotic cell cycle"/>
    <property type="evidence" value="ECO:0007669"/>
    <property type="project" value="TreeGrafter"/>
</dbReference>
<evidence type="ECO:0000256" key="12">
    <source>
        <dbReference type="ARBA" id="ARBA00048679"/>
    </source>
</evidence>
<keyword evidence="14" id="KW-0175">Coiled coil</keyword>
<gene>
    <name evidence="17" type="ORF">HCN44_004172</name>
</gene>
<keyword evidence="18" id="KW-1185">Reference proteome</keyword>